<feature type="transmembrane region" description="Helical" evidence="6">
    <location>
        <begin position="101"/>
        <end position="123"/>
    </location>
</feature>
<keyword evidence="4 6" id="KW-1133">Transmembrane helix</keyword>
<feature type="transmembrane region" description="Helical" evidence="6">
    <location>
        <begin position="203"/>
        <end position="227"/>
    </location>
</feature>
<dbReference type="GeneID" id="128201381"/>
<dbReference type="Pfam" id="PF08395">
    <property type="entry name" value="7tm_7"/>
    <property type="match status" value="1"/>
</dbReference>
<keyword evidence="7" id="KW-1185">Reference proteome</keyword>
<keyword evidence="5 6" id="KW-0472">Membrane</keyword>
<dbReference type="Proteomes" id="UP001652740">
    <property type="component" value="Unplaced"/>
</dbReference>
<evidence type="ECO:0000256" key="1">
    <source>
        <dbReference type="ARBA" id="ARBA00004651"/>
    </source>
</evidence>
<evidence type="ECO:0000313" key="8">
    <source>
        <dbReference type="RefSeq" id="XP_052754141.1"/>
    </source>
</evidence>
<keyword evidence="3 6" id="KW-0812">Transmembrane</keyword>
<evidence type="ECO:0000313" key="7">
    <source>
        <dbReference type="Proteomes" id="UP001652740"/>
    </source>
</evidence>
<comment type="subcellular location">
    <subcellularLocation>
        <location evidence="1">Cell membrane</location>
        <topology evidence="1">Multi-pass membrane protein</topology>
    </subcellularLocation>
</comment>
<feature type="transmembrane region" description="Helical" evidence="6">
    <location>
        <begin position="135"/>
        <end position="158"/>
    </location>
</feature>
<evidence type="ECO:0000256" key="4">
    <source>
        <dbReference type="ARBA" id="ARBA00022989"/>
    </source>
</evidence>
<evidence type="ECO:0000256" key="5">
    <source>
        <dbReference type="ARBA" id="ARBA00023136"/>
    </source>
</evidence>
<accession>A0ABM3MS05</accession>
<protein>
    <submittedName>
        <fullName evidence="8">Uncharacterized protein LOC128201381</fullName>
    </submittedName>
</protein>
<evidence type="ECO:0000256" key="2">
    <source>
        <dbReference type="ARBA" id="ARBA00022475"/>
    </source>
</evidence>
<gene>
    <name evidence="8" type="primary">LOC128201381</name>
</gene>
<dbReference type="RefSeq" id="XP_052754141.1">
    <property type="nucleotide sequence ID" value="XM_052898181.1"/>
</dbReference>
<keyword evidence="2" id="KW-1003">Cell membrane</keyword>
<proteinExistence type="predicted"/>
<reference evidence="8" key="1">
    <citation type="submission" date="2025-08" db="UniProtKB">
        <authorList>
            <consortium name="RefSeq"/>
        </authorList>
    </citation>
    <scope>IDENTIFICATION</scope>
    <source>
        <tissue evidence="8">Whole larvae</tissue>
    </source>
</reference>
<evidence type="ECO:0000256" key="3">
    <source>
        <dbReference type="ARBA" id="ARBA00022692"/>
    </source>
</evidence>
<organism evidence="7 8">
    <name type="scientific">Galleria mellonella</name>
    <name type="common">Greater wax moth</name>
    <dbReference type="NCBI Taxonomy" id="7137"/>
    <lineage>
        <taxon>Eukaryota</taxon>
        <taxon>Metazoa</taxon>
        <taxon>Ecdysozoa</taxon>
        <taxon>Arthropoda</taxon>
        <taxon>Hexapoda</taxon>
        <taxon>Insecta</taxon>
        <taxon>Pterygota</taxon>
        <taxon>Neoptera</taxon>
        <taxon>Endopterygota</taxon>
        <taxon>Lepidoptera</taxon>
        <taxon>Glossata</taxon>
        <taxon>Ditrysia</taxon>
        <taxon>Pyraloidea</taxon>
        <taxon>Pyralidae</taxon>
        <taxon>Galleriinae</taxon>
        <taxon>Galleria</taxon>
    </lineage>
</organism>
<dbReference type="InterPro" id="IPR013604">
    <property type="entry name" value="7TM_chemorcpt"/>
</dbReference>
<name>A0ABM3MS05_GALME</name>
<evidence type="ECO:0000256" key="6">
    <source>
        <dbReference type="SAM" id="Phobius"/>
    </source>
</evidence>
<sequence>MYTTFYCVSHVCYTSLIGYLINQFSLLALDSNRVWRFAIYDEIRHRLKTLRLRLEEGNTSYYLYVENKKSVKENKIRFCLQLYGNIADTIDIMIPELHASLFVSIFCGVPKLIINVYHVLLIIEKDLPYETLGFMLIHIFQISLFIFSPCVVAELYFYEVENIRRILIHRLIREEDEKIINDIQLFLHYTRIRDFRYKIWRMIPVNLSFPLEFINLCTTYVIVIVNFTHLYD</sequence>